<dbReference type="AlphaFoldDB" id="A0A4Y9SV03"/>
<dbReference type="EMBL" id="SPVG01000022">
    <property type="protein sequence ID" value="TFW30441.1"/>
    <property type="molecule type" value="Genomic_DNA"/>
</dbReference>
<organism evidence="1 2">
    <name type="scientific">Duganella callida</name>
    <dbReference type="NCBI Taxonomy" id="2561932"/>
    <lineage>
        <taxon>Bacteria</taxon>
        <taxon>Pseudomonadati</taxon>
        <taxon>Pseudomonadota</taxon>
        <taxon>Betaproteobacteria</taxon>
        <taxon>Burkholderiales</taxon>
        <taxon>Oxalobacteraceae</taxon>
        <taxon>Telluria group</taxon>
        <taxon>Duganella</taxon>
    </lineage>
</organism>
<protein>
    <submittedName>
        <fullName evidence="1">DUF2442 domain-containing protein</fullName>
    </submittedName>
</protein>
<proteinExistence type="predicted"/>
<accession>A0A4Y9SV03</accession>
<sequence length="96" mass="10805">MNNALATRLTFDQKNMWVHLVDGRTLGVPLSFFPRLQNATPEQRAGYIFSGEGAGLHWDALDEDISVEHLLMGHRDSTANHTVSKHILMDNTVTKF</sequence>
<keyword evidence="2" id="KW-1185">Reference proteome</keyword>
<dbReference type="Pfam" id="PF10387">
    <property type="entry name" value="DUF2442"/>
    <property type="match status" value="1"/>
</dbReference>
<comment type="caution">
    <text evidence="1">The sequence shown here is derived from an EMBL/GenBank/DDBJ whole genome shotgun (WGS) entry which is preliminary data.</text>
</comment>
<gene>
    <name evidence="1" type="ORF">E4L98_01985</name>
</gene>
<dbReference type="Gene3D" id="3.30.2020.40">
    <property type="entry name" value="Uncharacterised protein PF10387, DUF2442"/>
    <property type="match status" value="1"/>
</dbReference>
<name>A0A4Y9SV03_9BURK</name>
<dbReference type="InterPro" id="IPR018841">
    <property type="entry name" value="DUF2442"/>
</dbReference>
<dbReference type="Proteomes" id="UP000297729">
    <property type="component" value="Unassembled WGS sequence"/>
</dbReference>
<evidence type="ECO:0000313" key="2">
    <source>
        <dbReference type="Proteomes" id="UP000297729"/>
    </source>
</evidence>
<dbReference type="RefSeq" id="WP_135199892.1">
    <property type="nucleotide sequence ID" value="NZ_SPVG01000022.1"/>
</dbReference>
<evidence type="ECO:0000313" key="1">
    <source>
        <dbReference type="EMBL" id="TFW30441.1"/>
    </source>
</evidence>
<reference evidence="1 2" key="1">
    <citation type="submission" date="2019-03" db="EMBL/GenBank/DDBJ databases">
        <title>Draft Genome Sequence of Duganella callidus sp. nov., a Novel Duganella Species Isolated from Cultivated Soil.</title>
        <authorList>
            <person name="Raths R."/>
            <person name="Peta V."/>
            <person name="Bucking H."/>
        </authorList>
    </citation>
    <scope>NUCLEOTIDE SEQUENCE [LARGE SCALE GENOMIC DNA]</scope>
    <source>
        <strain evidence="1 2">DN04</strain>
    </source>
</reference>
<dbReference type="OrthoDB" id="9807561at2"/>